<evidence type="ECO:0000256" key="5">
    <source>
        <dbReference type="ARBA" id="ARBA00023002"/>
    </source>
</evidence>
<comment type="caution">
    <text evidence="7">The sequence shown here is derived from an EMBL/GenBank/DDBJ whole genome shotgun (WGS) entry which is preliminary data.</text>
</comment>
<evidence type="ECO:0000259" key="6">
    <source>
        <dbReference type="PROSITE" id="PS51387"/>
    </source>
</evidence>
<gene>
    <name evidence="7" type="ORF">D6D20_08761</name>
</gene>
<evidence type="ECO:0000256" key="4">
    <source>
        <dbReference type="ARBA" id="ARBA00022827"/>
    </source>
</evidence>
<dbReference type="InterPro" id="IPR050416">
    <property type="entry name" value="FAD-linked_Oxidoreductase"/>
</dbReference>
<dbReference type="InterPro" id="IPR016166">
    <property type="entry name" value="FAD-bd_PCMH"/>
</dbReference>
<comment type="similarity">
    <text evidence="2">Belongs to the oxygen-dependent FAD-linked oxidoreductase family.</text>
</comment>
<keyword evidence="3" id="KW-0285">Flavoprotein</keyword>
<evidence type="ECO:0000313" key="7">
    <source>
        <dbReference type="EMBL" id="THW56367.1"/>
    </source>
</evidence>
<dbReference type="Pfam" id="PF08031">
    <property type="entry name" value="BBE"/>
    <property type="match status" value="1"/>
</dbReference>
<evidence type="ECO:0000256" key="2">
    <source>
        <dbReference type="ARBA" id="ARBA00005466"/>
    </source>
</evidence>
<dbReference type="PANTHER" id="PTHR42973:SF39">
    <property type="entry name" value="FAD-BINDING PCMH-TYPE DOMAIN-CONTAINING PROTEIN"/>
    <property type="match status" value="1"/>
</dbReference>
<dbReference type="Gene3D" id="3.30.465.10">
    <property type="match status" value="1"/>
</dbReference>
<dbReference type="SUPFAM" id="SSF56176">
    <property type="entry name" value="FAD-binding/transporter-associated domain-like"/>
    <property type="match status" value="1"/>
</dbReference>
<dbReference type="GO" id="GO:0016491">
    <property type="term" value="F:oxidoreductase activity"/>
    <property type="evidence" value="ECO:0007669"/>
    <property type="project" value="UniProtKB-KW"/>
</dbReference>
<dbReference type="AlphaFoldDB" id="A0A4S8YX92"/>
<keyword evidence="5" id="KW-0560">Oxidoreductase</keyword>
<accession>A0A4S8YX92</accession>
<dbReference type="GO" id="GO:0071949">
    <property type="term" value="F:FAD binding"/>
    <property type="evidence" value="ECO:0007669"/>
    <property type="project" value="InterPro"/>
</dbReference>
<dbReference type="InterPro" id="IPR036318">
    <property type="entry name" value="FAD-bd_PCMH-like_sf"/>
</dbReference>
<dbReference type="Proteomes" id="UP000310421">
    <property type="component" value="Unassembled WGS sequence"/>
</dbReference>
<sequence>MASLEWRVKQQHKSDPPSITRNFTAMHVRNSLHDGDAEFSTNASRASSKDPAFRSLHELLNLSYKRLQYINLTALLPKHIVVIYTIIMSTLDGFDLECTIHNLLKASEIIDPSSAQYKSESQTWQAHRNLHPKILARPDSLASLFRLVAYLADTDLDWAVRCQGIGDASAKDVLISLAGFKEFSFDAEDESIIVGGGMTWGEVEEKLEDQAPGYQAVSARCSFVGVGGMILHGGLSWMSSTYGLASDPQNFLDAQVVKLDGSIIWASEEPDLLFALRGGGHEFAIVTAFKLKVRRFSQKIYSGSINYPRSSLPALAKGVAEFAKRMDEWPSTAMYLYNLDLMEGVFIGAKAQPGLAIWLFDTEGEEHGREVFKWALEIEGAVDLTKVMTLREVNIYGVAGTDMTADLILRAWEWLETTIALEPTKLNIGTFVLLELFQKAVFRSADDSSECAWPHTQNQHLLQLGVGRPDEGDYPTKLDEKALDMLKNAGPMIVGGKFSSADYFVNFLQPWNDYRAVYGDNYERLQAVKKRYDPRGVLVRKNE</sequence>
<evidence type="ECO:0000256" key="1">
    <source>
        <dbReference type="ARBA" id="ARBA00001974"/>
    </source>
</evidence>
<dbReference type="Pfam" id="PF01565">
    <property type="entry name" value="FAD_binding_4"/>
    <property type="match status" value="1"/>
</dbReference>
<dbReference type="InterPro" id="IPR016169">
    <property type="entry name" value="FAD-bd_PCMH_sub2"/>
</dbReference>
<comment type="cofactor">
    <cofactor evidence="1">
        <name>FAD</name>
        <dbReference type="ChEBI" id="CHEBI:57692"/>
    </cofactor>
</comment>
<evidence type="ECO:0000256" key="3">
    <source>
        <dbReference type="ARBA" id="ARBA00022630"/>
    </source>
</evidence>
<reference evidence="7 8" key="1">
    <citation type="submission" date="2018-10" db="EMBL/GenBank/DDBJ databases">
        <title>Fifty Aureobasidium pullulans genomes reveal a recombining polyextremotolerant generalist.</title>
        <authorList>
            <person name="Gostincar C."/>
            <person name="Turk M."/>
            <person name="Zajc J."/>
            <person name="Gunde-Cimerman N."/>
        </authorList>
    </citation>
    <scope>NUCLEOTIDE SEQUENCE [LARGE SCALE GENOMIC DNA]</scope>
    <source>
        <strain evidence="7 8">EXF-10751</strain>
    </source>
</reference>
<dbReference type="Gene3D" id="3.40.462.20">
    <property type="match status" value="1"/>
</dbReference>
<evidence type="ECO:0000313" key="8">
    <source>
        <dbReference type="Proteomes" id="UP000310421"/>
    </source>
</evidence>
<protein>
    <submittedName>
        <fullName evidence="7">FAD binding domain-containing protein</fullName>
    </submittedName>
</protein>
<keyword evidence="4" id="KW-0274">FAD</keyword>
<organism evidence="7 8">
    <name type="scientific">Aureobasidium pullulans</name>
    <name type="common">Black yeast</name>
    <name type="synonym">Pullularia pullulans</name>
    <dbReference type="NCBI Taxonomy" id="5580"/>
    <lineage>
        <taxon>Eukaryota</taxon>
        <taxon>Fungi</taxon>
        <taxon>Dikarya</taxon>
        <taxon>Ascomycota</taxon>
        <taxon>Pezizomycotina</taxon>
        <taxon>Dothideomycetes</taxon>
        <taxon>Dothideomycetidae</taxon>
        <taxon>Dothideales</taxon>
        <taxon>Saccotheciaceae</taxon>
        <taxon>Aureobasidium</taxon>
    </lineage>
</organism>
<dbReference type="InterPro" id="IPR006094">
    <property type="entry name" value="Oxid_FAD_bind_N"/>
</dbReference>
<feature type="domain" description="FAD-binding PCMH-type" evidence="6">
    <location>
        <begin position="128"/>
        <end position="296"/>
    </location>
</feature>
<dbReference type="PROSITE" id="PS51387">
    <property type="entry name" value="FAD_PCMH"/>
    <property type="match status" value="1"/>
</dbReference>
<dbReference type="InterPro" id="IPR012951">
    <property type="entry name" value="BBE"/>
</dbReference>
<dbReference type="EMBL" id="QZAN01000153">
    <property type="protein sequence ID" value="THW56367.1"/>
    <property type="molecule type" value="Genomic_DNA"/>
</dbReference>
<dbReference type="PANTHER" id="PTHR42973">
    <property type="entry name" value="BINDING OXIDOREDUCTASE, PUTATIVE (AFU_ORTHOLOGUE AFUA_1G17690)-RELATED"/>
    <property type="match status" value="1"/>
</dbReference>
<name>A0A4S8YX92_AURPU</name>
<proteinExistence type="inferred from homology"/>